<gene>
    <name evidence="1" type="ORF">KSF_096180</name>
</gene>
<evidence type="ECO:0000313" key="2">
    <source>
        <dbReference type="Proteomes" id="UP000597444"/>
    </source>
</evidence>
<protein>
    <submittedName>
        <fullName evidence="1">Uncharacterized protein</fullName>
    </submittedName>
</protein>
<dbReference type="AlphaFoldDB" id="A0A8J3IZD1"/>
<dbReference type="EMBL" id="BNJK01000002">
    <property type="protein sequence ID" value="GHO99570.1"/>
    <property type="molecule type" value="Genomic_DNA"/>
</dbReference>
<reference evidence="1" key="1">
    <citation type="submission" date="2020-10" db="EMBL/GenBank/DDBJ databases">
        <title>Taxonomic study of unclassified bacteria belonging to the class Ktedonobacteria.</title>
        <authorList>
            <person name="Yabe S."/>
            <person name="Wang C.M."/>
            <person name="Zheng Y."/>
            <person name="Sakai Y."/>
            <person name="Cavaletti L."/>
            <person name="Monciardini P."/>
            <person name="Donadio S."/>
        </authorList>
    </citation>
    <scope>NUCLEOTIDE SEQUENCE</scope>
    <source>
        <strain evidence="1">ID150040</strain>
    </source>
</reference>
<name>A0A8J3IZD1_9CHLR</name>
<keyword evidence="2" id="KW-1185">Reference proteome</keyword>
<organism evidence="1 2">
    <name type="scientific">Reticulibacter mediterranei</name>
    <dbReference type="NCBI Taxonomy" id="2778369"/>
    <lineage>
        <taxon>Bacteria</taxon>
        <taxon>Bacillati</taxon>
        <taxon>Chloroflexota</taxon>
        <taxon>Ktedonobacteria</taxon>
        <taxon>Ktedonobacterales</taxon>
        <taxon>Reticulibacteraceae</taxon>
        <taxon>Reticulibacter</taxon>
    </lineage>
</organism>
<evidence type="ECO:0000313" key="1">
    <source>
        <dbReference type="EMBL" id="GHO99570.1"/>
    </source>
</evidence>
<dbReference type="Proteomes" id="UP000597444">
    <property type="component" value="Unassembled WGS sequence"/>
</dbReference>
<sequence length="78" mass="8712">MTTKAFIQVGQRFFSIQHITAICFDATLGVNEHPAVALYLTGDDEPWKFEHGSPEAEALMTYAHSNTEVLAPPDYEIK</sequence>
<proteinExistence type="predicted"/>
<comment type="caution">
    <text evidence="1">The sequence shown here is derived from an EMBL/GenBank/DDBJ whole genome shotgun (WGS) entry which is preliminary data.</text>
</comment>
<dbReference type="RefSeq" id="WP_220210210.1">
    <property type="nucleotide sequence ID" value="NZ_BNJK01000002.1"/>
</dbReference>
<accession>A0A8J3IZD1</accession>